<evidence type="ECO:0000313" key="2">
    <source>
        <dbReference type="Proteomes" id="UP000005741"/>
    </source>
</evidence>
<dbReference type="AlphaFoldDB" id="H1Z1R2"/>
<dbReference type="EMBL" id="CM001436">
    <property type="protein sequence ID" value="EHQ34588.1"/>
    <property type="molecule type" value="Genomic_DNA"/>
</dbReference>
<sequence>MAKTGSFARDWQLIKLSRDLKPHNISEEVLNRLIEDSDEETAQKIEKIVVDIGRRDGKSVHERMSTSMDPETVIEGLLIASGIMYESGGSGRDFVIEIALDEKNIISSSIQNPKLNIAYITGFAAALAPGRIENDSKSIRIYPKDI</sequence>
<name>H1Z1R2_9EURY</name>
<dbReference type="OrthoDB" id="106367at2157"/>
<organism evidence="1 2">
    <name type="scientific">Methanoplanus limicola DSM 2279</name>
    <dbReference type="NCBI Taxonomy" id="937775"/>
    <lineage>
        <taxon>Archaea</taxon>
        <taxon>Methanobacteriati</taxon>
        <taxon>Methanobacteriota</taxon>
        <taxon>Stenosarchaea group</taxon>
        <taxon>Methanomicrobia</taxon>
        <taxon>Methanomicrobiales</taxon>
        <taxon>Methanomicrobiaceae</taxon>
        <taxon>Methanoplanus</taxon>
    </lineage>
</organism>
<reference evidence="1 2" key="1">
    <citation type="submission" date="2011-10" db="EMBL/GenBank/DDBJ databases">
        <title>The Improved High-Quality Draft genome of Methanoplanus limicola DSM 2279.</title>
        <authorList>
            <consortium name="US DOE Joint Genome Institute (JGI-PGF)"/>
            <person name="Lucas S."/>
            <person name="Copeland A."/>
            <person name="Lapidus A."/>
            <person name="Glavina del Rio T."/>
            <person name="Dalin E."/>
            <person name="Tice H."/>
            <person name="Bruce D."/>
            <person name="Goodwin L."/>
            <person name="Pitluck S."/>
            <person name="Peters L."/>
            <person name="Mikhailova N."/>
            <person name="Lu M."/>
            <person name="Kyrpides N."/>
            <person name="Mavromatis K."/>
            <person name="Ivanova N."/>
            <person name="Markowitz V."/>
            <person name="Cheng J.-F."/>
            <person name="Hugenholtz P."/>
            <person name="Woyke T."/>
            <person name="Wu D."/>
            <person name="Wirth R."/>
            <person name="Brambilla E.-M."/>
            <person name="Klenk H.-P."/>
            <person name="Eisen J.A."/>
        </authorList>
    </citation>
    <scope>NUCLEOTIDE SEQUENCE [LARGE SCALE GENOMIC DNA]</scope>
    <source>
        <strain evidence="1 2">DSM 2279</strain>
    </source>
</reference>
<gene>
    <name evidence="1" type="ORF">Metlim_0449</name>
</gene>
<dbReference type="InParanoid" id="H1Z1R2"/>
<dbReference type="RefSeq" id="WP_004076232.1">
    <property type="nucleotide sequence ID" value="NZ_CM001436.1"/>
</dbReference>
<dbReference type="STRING" id="937775.Metlim_0449"/>
<dbReference type="HOGENOM" id="CLU_1773206_0_0_2"/>
<proteinExistence type="predicted"/>
<dbReference type="Proteomes" id="UP000005741">
    <property type="component" value="Chromosome"/>
</dbReference>
<evidence type="ECO:0000313" key="1">
    <source>
        <dbReference type="EMBL" id="EHQ34588.1"/>
    </source>
</evidence>
<accession>H1Z1R2</accession>
<keyword evidence="2" id="KW-1185">Reference proteome</keyword>
<protein>
    <submittedName>
        <fullName evidence="1">Uncharacterized protein</fullName>
    </submittedName>
</protein>